<sequence>MQWQSFLGNYHGEDSIERLLDTLGIVDVPKLKRGDEDAYVKNRNAGVELTFTDEDTLDAVPRQYPEHALVLTNIRFYGPGASKKFENFTAALPSGLIFDMCYQDAVHVLGPEGGNDPDKTLVRWDLPDHVLFADFNDEDKLKVVSVQLAGA</sequence>
<proteinExistence type="predicted"/>
<accession>A0A5C0AZQ4</accession>
<name>A0A5C0AZQ4_9BURK</name>
<organism evidence="1 2">
    <name type="scientific">Pigmentiphaga aceris</name>
    <dbReference type="NCBI Taxonomy" id="1940612"/>
    <lineage>
        <taxon>Bacteria</taxon>
        <taxon>Pseudomonadati</taxon>
        <taxon>Pseudomonadota</taxon>
        <taxon>Betaproteobacteria</taxon>
        <taxon>Burkholderiales</taxon>
        <taxon>Alcaligenaceae</taxon>
        <taxon>Pigmentiphaga</taxon>
    </lineage>
</organism>
<evidence type="ECO:0000313" key="2">
    <source>
        <dbReference type="Proteomes" id="UP000325161"/>
    </source>
</evidence>
<evidence type="ECO:0000313" key="1">
    <source>
        <dbReference type="EMBL" id="QEI07094.1"/>
    </source>
</evidence>
<reference evidence="1 2" key="1">
    <citation type="submission" date="2019-08" db="EMBL/GenBank/DDBJ databases">
        <title>Amphibian skin-associated Pigmentiphaga: genome sequence and occurrence across geography and hosts.</title>
        <authorList>
            <person name="Bletz M.C."/>
            <person name="Bunk B."/>
            <person name="Sproeer C."/>
            <person name="Biwer P."/>
            <person name="Reiter S."/>
            <person name="Rabemananjara F.C.E."/>
            <person name="Schulz S."/>
            <person name="Overmann J."/>
            <person name="Vences M."/>
        </authorList>
    </citation>
    <scope>NUCLEOTIDE SEQUENCE [LARGE SCALE GENOMIC DNA]</scope>
    <source>
        <strain evidence="1 2">Mada1488</strain>
    </source>
</reference>
<dbReference type="AlphaFoldDB" id="A0A5C0AZQ4"/>
<dbReference type="OrthoDB" id="9154809at2"/>
<dbReference type="KEGG" id="pacr:FXN63_15545"/>
<dbReference type="RefSeq" id="WP_148816141.1">
    <property type="nucleotide sequence ID" value="NZ_CP043046.1"/>
</dbReference>
<dbReference type="EMBL" id="CP043046">
    <property type="protein sequence ID" value="QEI07094.1"/>
    <property type="molecule type" value="Genomic_DNA"/>
</dbReference>
<dbReference type="Proteomes" id="UP000325161">
    <property type="component" value="Chromosome"/>
</dbReference>
<gene>
    <name evidence="1" type="ORF">FXN63_15545</name>
</gene>
<keyword evidence="2" id="KW-1185">Reference proteome</keyword>
<protein>
    <submittedName>
        <fullName evidence="1">Uncharacterized protein</fullName>
    </submittedName>
</protein>